<dbReference type="STRING" id="1429083.GCA_001885685_00958"/>
<keyword evidence="1" id="KW-0812">Transmembrane</keyword>
<dbReference type="RefSeq" id="WP_074866746.1">
    <property type="nucleotide sequence ID" value="NZ_FOAS01000006.1"/>
</dbReference>
<accession>A0A1H7KMR7</accession>
<protein>
    <submittedName>
        <fullName evidence="2">Uncharacterized protein</fullName>
    </submittedName>
</protein>
<keyword evidence="1" id="KW-1133">Transmembrane helix</keyword>
<evidence type="ECO:0000313" key="2">
    <source>
        <dbReference type="EMBL" id="SEK88163.1"/>
    </source>
</evidence>
<evidence type="ECO:0000256" key="1">
    <source>
        <dbReference type="SAM" id="Phobius"/>
    </source>
</evidence>
<reference evidence="2 3" key="1">
    <citation type="submission" date="2016-10" db="EMBL/GenBank/DDBJ databases">
        <authorList>
            <person name="de Groot N.N."/>
        </authorList>
    </citation>
    <scope>NUCLEOTIDE SEQUENCE [LARGE SCALE GENOMIC DNA]</scope>
    <source>
        <strain evidence="2 3">JCM 19513</strain>
    </source>
</reference>
<evidence type="ECO:0000313" key="3">
    <source>
        <dbReference type="Proteomes" id="UP000185766"/>
    </source>
</evidence>
<name>A0A1H7KMR7_9GAMM</name>
<feature type="transmembrane region" description="Helical" evidence="1">
    <location>
        <begin position="83"/>
        <end position="104"/>
    </location>
</feature>
<feature type="transmembrane region" description="Helical" evidence="1">
    <location>
        <begin position="58"/>
        <end position="77"/>
    </location>
</feature>
<dbReference type="AlphaFoldDB" id="A0A1H7KMR7"/>
<feature type="transmembrane region" description="Helical" evidence="1">
    <location>
        <begin position="15"/>
        <end position="38"/>
    </location>
</feature>
<keyword evidence="3" id="KW-1185">Reference proteome</keyword>
<dbReference type="Proteomes" id="UP000185766">
    <property type="component" value="Unassembled WGS sequence"/>
</dbReference>
<proteinExistence type="predicted"/>
<keyword evidence="1" id="KW-0472">Membrane</keyword>
<organism evidence="2 3">
    <name type="scientific">Atopomonas hussainii</name>
    <dbReference type="NCBI Taxonomy" id="1429083"/>
    <lineage>
        <taxon>Bacteria</taxon>
        <taxon>Pseudomonadati</taxon>
        <taxon>Pseudomonadota</taxon>
        <taxon>Gammaproteobacteria</taxon>
        <taxon>Pseudomonadales</taxon>
        <taxon>Pseudomonadaceae</taxon>
        <taxon>Atopomonas</taxon>
    </lineage>
</organism>
<dbReference type="EMBL" id="FOAS01000006">
    <property type="protein sequence ID" value="SEK88163.1"/>
    <property type="molecule type" value="Genomic_DNA"/>
</dbReference>
<sequence length="118" mass="13066">MTLTDTEQTLAKQAWAAYLVNLLLLPGAGFFALLWLYWRAPEHGAPYALSHLSVAIKLSLAAGLGLLLVPALLWLSLRDAQSAVVVILLWWVSCHAGLVLFGALNLSRSMSERWPLWR</sequence>
<gene>
    <name evidence="2" type="ORF">SAMN05216214_10627</name>
</gene>